<evidence type="ECO:0000313" key="4">
    <source>
        <dbReference type="Proteomes" id="UP000424527"/>
    </source>
</evidence>
<sequence length="366" mass="41504">MASVLAPLVFGVLLTGTLSVLLLSPGAERASPCPPRWHQFGERCFAFHPVWSSWHAAESLCSQTGYHLASPHTPGELLFVSQLADTHTPVWLGGYHKQQNASDPTNQTAGMACMQMDPKSGELDGAPCEELSFYICSTNTSSEVFAKNNDPVQPQMVPNVSLFDVMWGESNMLAVEILHSSSFLKELWSGRLTQGCYARFMQQEALYLHRVSSTLEVLLSGLQEADDMRSLLMDTLKHYSSRNQSLLDSPPPLWLQLSLRSFHSVVLEEPVYWVVALLARASLRNFLAEELQMSEVRASSFYQEWSDESRKEFAWTQRYRKAIEEHQDQMHIYKAIDIFRDHMMNQRNFYKAVDCDVGGEQDGKRL</sequence>
<dbReference type="PROSITE" id="PS50041">
    <property type="entry name" value="C_TYPE_LECTIN_2"/>
    <property type="match status" value="1"/>
</dbReference>
<dbReference type="SUPFAM" id="SSF48613">
    <property type="entry name" value="Heme oxygenase-like"/>
    <property type="match status" value="1"/>
</dbReference>
<dbReference type="Gene3D" id="3.10.100.10">
    <property type="entry name" value="Mannose-Binding Protein A, subunit A"/>
    <property type="match status" value="1"/>
</dbReference>
<dbReference type="InterPro" id="IPR016084">
    <property type="entry name" value="Haem_Oase-like_multi-hlx"/>
</dbReference>
<protein>
    <recommendedName>
        <fullName evidence="2">C-type lectin domain-containing protein</fullName>
    </recommendedName>
</protein>
<dbReference type="AlphaFoldDB" id="A0A6G0HK62"/>
<proteinExistence type="predicted"/>
<accession>A0A6G0HK62</accession>
<feature type="signal peptide" evidence="1">
    <location>
        <begin position="1"/>
        <end position="19"/>
    </location>
</feature>
<dbReference type="InterPro" id="IPR001304">
    <property type="entry name" value="C-type_lectin-like"/>
</dbReference>
<gene>
    <name evidence="3" type="ORF">D5F01_LYC23010</name>
</gene>
<evidence type="ECO:0000259" key="2">
    <source>
        <dbReference type="PROSITE" id="PS50041"/>
    </source>
</evidence>
<dbReference type="CDD" id="cd00037">
    <property type="entry name" value="CLECT"/>
    <property type="match status" value="1"/>
</dbReference>
<evidence type="ECO:0000313" key="3">
    <source>
        <dbReference type="EMBL" id="KAE8279421.1"/>
    </source>
</evidence>
<dbReference type="InterPro" id="IPR016186">
    <property type="entry name" value="C-type_lectin-like/link_sf"/>
</dbReference>
<feature type="chain" id="PRO_5026165945" description="C-type lectin domain-containing protein" evidence="1">
    <location>
        <begin position="20"/>
        <end position="366"/>
    </location>
</feature>
<dbReference type="EMBL" id="REGW02000023">
    <property type="protein sequence ID" value="KAE8279421.1"/>
    <property type="molecule type" value="Genomic_DNA"/>
</dbReference>
<evidence type="ECO:0000256" key="1">
    <source>
        <dbReference type="SAM" id="SignalP"/>
    </source>
</evidence>
<comment type="caution">
    <text evidence="3">The sequence shown here is derived from an EMBL/GenBank/DDBJ whole genome shotgun (WGS) entry which is preliminary data.</text>
</comment>
<dbReference type="InterPro" id="IPR016187">
    <property type="entry name" value="CTDL_fold"/>
</dbReference>
<dbReference type="Proteomes" id="UP000424527">
    <property type="component" value="Unassembled WGS sequence"/>
</dbReference>
<keyword evidence="1" id="KW-0732">Signal</keyword>
<dbReference type="Gene3D" id="1.20.910.10">
    <property type="entry name" value="Heme oxygenase-like"/>
    <property type="match status" value="1"/>
</dbReference>
<dbReference type="Pfam" id="PF05473">
    <property type="entry name" value="UL45"/>
    <property type="match status" value="1"/>
</dbReference>
<dbReference type="SMART" id="SM00034">
    <property type="entry name" value="CLECT"/>
    <property type="match status" value="1"/>
</dbReference>
<feature type="domain" description="C-type lectin" evidence="2">
    <location>
        <begin position="40"/>
        <end position="137"/>
    </location>
</feature>
<name>A0A6G0HK62_LARCR</name>
<keyword evidence="4" id="KW-1185">Reference proteome</keyword>
<reference evidence="3 4" key="1">
    <citation type="submission" date="2019-07" db="EMBL/GenBank/DDBJ databases">
        <title>Chromosome genome assembly for large yellow croaker.</title>
        <authorList>
            <person name="Xiao S."/>
        </authorList>
    </citation>
    <scope>NUCLEOTIDE SEQUENCE [LARGE SCALE GENOMIC DNA]</scope>
    <source>
        <strain evidence="3">JMULYC20181020</strain>
        <tissue evidence="3">Muscle</tissue>
    </source>
</reference>
<dbReference type="SUPFAM" id="SSF56436">
    <property type="entry name" value="C-type lectin-like"/>
    <property type="match status" value="1"/>
</dbReference>
<organism evidence="3 4">
    <name type="scientific">Larimichthys crocea</name>
    <name type="common">Large yellow croaker</name>
    <name type="synonym">Pseudosciaena crocea</name>
    <dbReference type="NCBI Taxonomy" id="215358"/>
    <lineage>
        <taxon>Eukaryota</taxon>
        <taxon>Metazoa</taxon>
        <taxon>Chordata</taxon>
        <taxon>Craniata</taxon>
        <taxon>Vertebrata</taxon>
        <taxon>Euteleostomi</taxon>
        <taxon>Actinopterygii</taxon>
        <taxon>Neopterygii</taxon>
        <taxon>Teleostei</taxon>
        <taxon>Neoteleostei</taxon>
        <taxon>Acanthomorphata</taxon>
        <taxon>Eupercaria</taxon>
        <taxon>Sciaenidae</taxon>
        <taxon>Larimichthys</taxon>
    </lineage>
</organism>